<dbReference type="OrthoDB" id="288475at2"/>
<gene>
    <name evidence="1" type="ORF">CA85_37630</name>
</gene>
<dbReference type="Proteomes" id="UP000318053">
    <property type="component" value="Unassembled WGS sequence"/>
</dbReference>
<comment type="caution">
    <text evidence="1">The sequence shown here is derived from an EMBL/GenBank/DDBJ whole genome shotgun (WGS) entry which is preliminary data.</text>
</comment>
<proteinExistence type="predicted"/>
<reference evidence="1 2" key="1">
    <citation type="submission" date="2019-02" db="EMBL/GenBank/DDBJ databases">
        <title>Deep-cultivation of Planctomycetes and their phenomic and genomic characterization uncovers novel biology.</title>
        <authorList>
            <person name="Wiegand S."/>
            <person name="Jogler M."/>
            <person name="Boedeker C."/>
            <person name="Pinto D."/>
            <person name="Vollmers J."/>
            <person name="Rivas-Marin E."/>
            <person name="Kohn T."/>
            <person name="Peeters S.H."/>
            <person name="Heuer A."/>
            <person name="Rast P."/>
            <person name="Oberbeckmann S."/>
            <person name="Bunk B."/>
            <person name="Jeske O."/>
            <person name="Meyerdierks A."/>
            <person name="Storesund J.E."/>
            <person name="Kallscheuer N."/>
            <person name="Luecker S."/>
            <person name="Lage O.M."/>
            <person name="Pohl T."/>
            <person name="Merkel B.J."/>
            <person name="Hornburger P."/>
            <person name="Mueller R.-W."/>
            <person name="Bruemmer F."/>
            <person name="Labrenz M."/>
            <person name="Spormann A.M."/>
            <person name="Op Den Camp H."/>
            <person name="Overmann J."/>
            <person name="Amann R."/>
            <person name="Jetten M.S.M."/>
            <person name="Mascher T."/>
            <person name="Medema M.H."/>
            <person name="Devos D.P."/>
            <person name="Kaster A.-K."/>
            <person name="Ovreas L."/>
            <person name="Rohde M."/>
            <person name="Galperin M.Y."/>
            <person name="Jogler C."/>
        </authorList>
    </citation>
    <scope>NUCLEOTIDE SEQUENCE [LARGE SCALE GENOMIC DNA]</scope>
    <source>
        <strain evidence="1 2">CA85</strain>
    </source>
</reference>
<evidence type="ECO:0000313" key="1">
    <source>
        <dbReference type="EMBL" id="TWT64630.1"/>
    </source>
</evidence>
<sequence length="66" mass="7320">MSAKLPKKAICKWDRDTLEQALPLLADQIAGATLVCRKCGRAAQEKRLLCKPLKLNSLRQGKDAKD</sequence>
<dbReference type="AlphaFoldDB" id="A0A5C5XNU6"/>
<organism evidence="1 2">
    <name type="scientific">Allorhodopirellula solitaria</name>
    <dbReference type="NCBI Taxonomy" id="2527987"/>
    <lineage>
        <taxon>Bacteria</taxon>
        <taxon>Pseudomonadati</taxon>
        <taxon>Planctomycetota</taxon>
        <taxon>Planctomycetia</taxon>
        <taxon>Pirellulales</taxon>
        <taxon>Pirellulaceae</taxon>
        <taxon>Allorhodopirellula</taxon>
    </lineage>
</organism>
<accession>A0A5C5XNU6</accession>
<protein>
    <submittedName>
        <fullName evidence="1">Uncharacterized protein</fullName>
    </submittedName>
</protein>
<evidence type="ECO:0000313" key="2">
    <source>
        <dbReference type="Proteomes" id="UP000318053"/>
    </source>
</evidence>
<name>A0A5C5XNU6_9BACT</name>
<keyword evidence="2" id="KW-1185">Reference proteome</keyword>
<dbReference type="RefSeq" id="WP_146392667.1">
    <property type="nucleotide sequence ID" value="NZ_SJPK01000010.1"/>
</dbReference>
<dbReference type="EMBL" id="SJPK01000010">
    <property type="protein sequence ID" value="TWT64630.1"/>
    <property type="molecule type" value="Genomic_DNA"/>
</dbReference>